<keyword evidence="1" id="KW-0472">Membrane</keyword>
<gene>
    <name evidence="2" type="ORF">BC343_22920</name>
</gene>
<dbReference type="Proteomes" id="UP000189739">
    <property type="component" value="Unassembled WGS sequence"/>
</dbReference>
<keyword evidence="3" id="KW-1185">Reference proteome</keyword>
<dbReference type="OrthoDB" id="1453026at2"/>
<organism evidence="2 3">
    <name type="scientific">Mucilaginibacter pedocola</name>
    <dbReference type="NCBI Taxonomy" id="1792845"/>
    <lineage>
        <taxon>Bacteria</taxon>
        <taxon>Pseudomonadati</taxon>
        <taxon>Bacteroidota</taxon>
        <taxon>Sphingobacteriia</taxon>
        <taxon>Sphingobacteriales</taxon>
        <taxon>Sphingobacteriaceae</taxon>
        <taxon>Mucilaginibacter</taxon>
    </lineage>
</organism>
<proteinExistence type="predicted"/>
<reference evidence="2 3" key="1">
    <citation type="submission" date="2016-07" db="EMBL/GenBank/DDBJ databases">
        <title>Genomic analysis of zinc-resistant bacterium Mucilaginibacter pedocola TBZ30.</title>
        <authorList>
            <person name="Huang J."/>
            <person name="Tang J."/>
        </authorList>
    </citation>
    <scope>NUCLEOTIDE SEQUENCE [LARGE SCALE GENOMIC DNA]</scope>
    <source>
        <strain evidence="2 3">TBZ30</strain>
    </source>
</reference>
<comment type="caution">
    <text evidence="2">The sequence shown here is derived from an EMBL/GenBank/DDBJ whole genome shotgun (WGS) entry which is preliminary data.</text>
</comment>
<dbReference type="EMBL" id="MBTF01000004">
    <property type="protein sequence ID" value="OOQ60824.1"/>
    <property type="molecule type" value="Genomic_DNA"/>
</dbReference>
<feature type="transmembrane region" description="Helical" evidence="1">
    <location>
        <begin position="59"/>
        <end position="78"/>
    </location>
</feature>
<keyword evidence="1" id="KW-1133">Transmembrane helix</keyword>
<evidence type="ECO:0000313" key="3">
    <source>
        <dbReference type="Proteomes" id="UP000189739"/>
    </source>
</evidence>
<evidence type="ECO:0000256" key="1">
    <source>
        <dbReference type="SAM" id="Phobius"/>
    </source>
</evidence>
<sequence length="95" mass="11284">MAKWKIGVMATTVVVFDVWIYMAIGMAMMSYDDFYKGDPNEWGAWHTLSAFDKKVFTAWYIWHFVNLLGVGYILYRLITRWRNKTRPVKLLNNPN</sequence>
<name>A0A1S9PIP7_9SPHI</name>
<feature type="transmembrane region" description="Helical" evidence="1">
    <location>
        <begin position="7"/>
        <end position="31"/>
    </location>
</feature>
<protein>
    <submittedName>
        <fullName evidence="2">Uncharacterized protein</fullName>
    </submittedName>
</protein>
<dbReference type="AlphaFoldDB" id="A0A1S9PIP7"/>
<keyword evidence="1" id="KW-0812">Transmembrane</keyword>
<dbReference type="RefSeq" id="WP_078347143.1">
    <property type="nucleotide sequence ID" value="NZ_MBTF01000004.1"/>
</dbReference>
<evidence type="ECO:0000313" key="2">
    <source>
        <dbReference type="EMBL" id="OOQ60824.1"/>
    </source>
</evidence>
<accession>A0A1S9PIP7</accession>